<dbReference type="Pfam" id="PF01497">
    <property type="entry name" value="Peripla_BP_2"/>
    <property type="match status" value="1"/>
</dbReference>
<dbReference type="STRING" id="1793.AWC04_13650"/>
<protein>
    <submittedName>
        <fullName evidence="5">Iron ABC transporter substrate-binding protein</fullName>
    </submittedName>
</protein>
<organism evidence="5 6">
    <name type="scientific">Mycolicibacterium fallax</name>
    <name type="common">Mycobacterium fallax</name>
    <dbReference type="NCBI Taxonomy" id="1793"/>
    <lineage>
        <taxon>Bacteria</taxon>
        <taxon>Bacillati</taxon>
        <taxon>Actinomycetota</taxon>
        <taxon>Actinomycetes</taxon>
        <taxon>Mycobacteriales</taxon>
        <taxon>Mycobacteriaceae</taxon>
        <taxon>Mycolicibacterium</taxon>
    </lineage>
</organism>
<dbReference type="OrthoDB" id="1846031at2"/>
<keyword evidence="4" id="KW-0732">Signal</keyword>
<keyword evidence="3" id="KW-0813">Transport</keyword>
<sequence>MTAPTPTGPTRRGFLALAAAAGVTAVAAGCGSEQSGSEGADGGAVTVTHAFGETTVAAPPTRVVSAGFTEADDLLAVGIVPIATTDWWGEQPYGVWPWARSALGPAQPELLSLADGIQVERIAALRPDLIVAINAGVDAETYRRLSEIAPTIPQAGRAAFFEPWREQASTIGAVAFQGPRMTELIKTVDEGFSAAGTAHPSFTGTKALLLGGSTDWENSVRVSTEGWRTEFLTRLGFHIPKVDGTPAGDGRVLVPLDRIDGALDGADVLIWTTESDEERDRLLAVPQIAALAATKAGRNVFTDRELAGAIAYSSVLSLPVVADRLPPLLAAALG</sequence>
<proteinExistence type="inferred from homology"/>
<evidence type="ECO:0000313" key="5">
    <source>
        <dbReference type="EMBL" id="ORV01619.1"/>
    </source>
</evidence>
<dbReference type="InterPro" id="IPR006311">
    <property type="entry name" value="TAT_signal"/>
</dbReference>
<reference evidence="5 6" key="1">
    <citation type="submission" date="2016-01" db="EMBL/GenBank/DDBJ databases">
        <title>The new phylogeny of the genus Mycobacterium.</title>
        <authorList>
            <person name="Tarcisio F."/>
            <person name="Conor M."/>
            <person name="Antonella G."/>
            <person name="Elisabetta G."/>
            <person name="Giulia F.S."/>
            <person name="Sara T."/>
            <person name="Anna F."/>
            <person name="Clotilde B."/>
            <person name="Roberto B."/>
            <person name="Veronica D.S."/>
            <person name="Fabio R."/>
            <person name="Monica P."/>
            <person name="Olivier J."/>
            <person name="Enrico T."/>
            <person name="Nicola S."/>
        </authorList>
    </citation>
    <scope>NUCLEOTIDE SEQUENCE [LARGE SCALE GENOMIC DNA]</scope>
    <source>
        <strain evidence="5 6">DSM 44179</strain>
    </source>
</reference>
<evidence type="ECO:0000256" key="3">
    <source>
        <dbReference type="ARBA" id="ARBA00022448"/>
    </source>
</evidence>
<gene>
    <name evidence="5" type="ORF">AWC04_13650</name>
</gene>
<dbReference type="GO" id="GO:1901678">
    <property type="term" value="P:iron coordination entity transport"/>
    <property type="evidence" value="ECO:0007669"/>
    <property type="project" value="UniProtKB-ARBA"/>
</dbReference>
<comment type="caution">
    <text evidence="5">The sequence shown here is derived from an EMBL/GenBank/DDBJ whole genome shotgun (WGS) entry which is preliminary data.</text>
</comment>
<dbReference type="EMBL" id="LQOJ01000044">
    <property type="protein sequence ID" value="ORV01619.1"/>
    <property type="molecule type" value="Genomic_DNA"/>
</dbReference>
<dbReference type="Proteomes" id="UP000193484">
    <property type="component" value="Unassembled WGS sequence"/>
</dbReference>
<dbReference type="AlphaFoldDB" id="A0A1X1R9C3"/>
<dbReference type="Gene3D" id="3.40.50.1980">
    <property type="entry name" value="Nitrogenase molybdenum iron protein domain"/>
    <property type="match status" value="2"/>
</dbReference>
<dbReference type="NCBIfam" id="TIGR01409">
    <property type="entry name" value="TAT_signal_seq"/>
    <property type="match status" value="1"/>
</dbReference>
<dbReference type="PANTHER" id="PTHR30532">
    <property type="entry name" value="IRON III DICITRATE-BINDING PERIPLASMIC PROTEIN"/>
    <property type="match status" value="1"/>
</dbReference>
<evidence type="ECO:0000256" key="1">
    <source>
        <dbReference type="ARBA" id="ARBA00004196"/>
    </source>
</evidence>
<evidence type="ECO:0000313" key="6">
    <source>
        <dbReference type="Proteomes" id="UP000193484"/>
    </source>
</evidence>
<dbReference type="SUPFAM" id="SSF53807">
    <property type="entry name" value="Helical backbone' metal receptor"/>
    <property type="match status" value="1"/>
</dbReference>
<comment type="similarity">
    <text evidence="2">Belongs to the bacterial solute-binding protein 8 family.</text>
</comment>
<dbReference type="InterPro" id="IPR002491">
    <property type="entry name" value="ABC_transptr_periplasmic_BD"/>
</dbReference>
<dbReference type="InterPro" id="IPR019546">
    <property type="entry name" value="TAT_signal_bac_arc"/>
</dbReference>
<accession>A0A1X1R9C3</accession>
<dbReference type="RefSeq" id="WP_085097338.1">
    <property type="nucleotide sequence ID" value="NZ_AP022603.1"/>
</dbReference>
<dbReference type="InterPro" id="IPR051313">
    <property type="entry name" value="Bact_iron-sidero_bind"/>
</dbReference>
<comment type="subcellular location">
    <subcellularLocation>
        <location evidence="1">Cell envelope</location>
    </subcellularLocation>
</comment>
<evidence type="ECO:0000256" key="2">
    <source>
        <dbReference type="ARBA" id="ARBA00008814"/>
    </source>
</evidence>
<dbReference type="PROSITE" id="PS50983">
    <property type="entry name" value="FE_B12_PBP"/>
    <property type="match status" value="1"/>
</dbReference>
<dbReference type="PROSITE" id="PS51318">
    <property type="entry name" value="TAT"/>
    <property type="match status" value="1"/>
</dbReference>
<dbReference type="GO" id="GO:0030288">
    <property type="term" value="C:outer membrane-bounded periplasmic space"/>
    <property type="evidence" value="ECO:0007669"/>
    <property type="project" value="TreeGrafter"/>
</dbReference>
<dbReference type="PANTHER" id="PTHR30532:SF24">
    <property type="entry name" value="FERRIC ENTEROBACTIN-BINDING PERIPLASMIC PROTEIN FEPB"/>
    <property type="match status" value="1"/>
</dbReference>
<evidence type="ECO:0000256" key="4">
    <source>
        <dbReference type="ARBA" id="ARBA00022729"/>
    </source>
</evidence>
<keyword evidence="6" id="KW-1185">Reference proteome</keyword>
<name>A0A1X1R9C3_MYCFA</name>